<dbReference type="EMBL" id="SZYD01000015">
    <property type="protein sequence ID" value="KAD3641468.1"/>
    <property type="molecule type" value="Genomic_DNA"/>
</dbReference>
<sequence>MADETLLNNLIDSLKALLVLNDQMQHNLKRISDNLDKQSTLFLQLQDVTGDALPLCDERRFTCSPIDDSDLGLPTTVPPNSGSIESKHEVITYLSNVVQSPLYPTLMPSLGDVDATSIGLICDPVTSLETIYLARCHEQHDRFNHRFDSPTSLAPKLNVVLAPNVIAPFPSIVTEPTIFVSYSTHIVNDVLTLGHNPIIVVVIKLAGDCFRRKLVVYIVTYDAILIACCQSGSTLKPFTLYKTNDTSTKLFQWIDTGWVVTPLVVQVSVWHKWKTKLASTTKQFSWTFLLAANCILSFFMSAHLNHFFIALIIPIAEKSSMAPRHEESPLHILLREELATYGRSNTHAVLKNQVPISIVARVTSILQVNVHRAATFSSVLGYLAYFAPLNQGLQIHTHVFKQGMGFSLSVRILLVSFYAKLGCVHDPNMIFDSYIIFDSFHRSNVVSYTFMINEFLQKGFKKEAFTLFVKMDTSSFGYLEAEHLGNHFICHGLDKNAWIPHSISLHVDDTRQLYGFLATKEALEIFHDFKKCNVITNDRHLVEFYLHVVMLSILDCCRQLFNSMLVDNGIEPLIQHYGCIVGLLSRGQMVLETVNLLYKIPRNVDLKILGALLKGCGSLGIIVVEKNPLKMLITGALQCAIPINPIVLTVLLRKYVKCGTITVAFKVFNSVQTNGNLAWNTMLMGLRMHGHDNNAPLDEHGVPKWDFLKQFHKAIQLYAVFLVATDPPTTFLGQNLKARVYKTSSTCASFLEPGITTFVVLYGHRPPNIACYFHHSPGHATTWKDIFGLHGLLDLHLEDKVNFINRDRDSNGDKK</sequence>
<dbReference type="PANTHER" id="PTHR47926:SF347">
    <property type="entry name" value="PENTATRICOPEPTIDE REPEAT-CONTAINING PROTEIN"/>
    <property type="match status" value="1"/>
</dbReference>
<dbReference type="GO" id="GO:0009451">
    <property type="term" value="P:RNA modification"/>
    <property type="evidence" value="ECO:0007669"/>
    <property type="project" value="InterPro"/>
</dbReference>
<dbReference type="OrthoDB" id="185373at2759"/>
<accession>A0A5N6MMY6</accession>
<dbReference type="InterPro" id="IPR002885">
    <property type="entry name" value="PPR_rpt"/>
</dbReference>
<reference evidence="1 2" key="1">
    <citation type="submission" date="2019-05" db="EMBL/GenBank/DDBJ databases">
        <title>Mikania micrantha, genome provides insights into the molecular mechanism of rapid growth.</title>
        <authorList>
            <person name="Liu B."/>
        </authorList>
    </citation>
    <scope>NUCLEOTIDE SEQUENCE [LARGE SCALE GENOMIC DNA]</scope>
    <source>
        <strain evidence="1">NLD-2019</strain>
        <tissue evidence="1">Leaf</tissue>
    </source>
</reference>
<dbReference type="Proteomes" id="UP000326396">
    <property type="component" value="Linkage Group LG5"/>
</dbReference>
<dbReference type="Pfam" id="PF01535">
    <property type="entry name" value="PPR"/>
    <property type="match status" value="1"/>
</dbReference>
<evidence type="ECO:0000313" key="1">
    <source>
        <dbReference type="EMBL" id="KAD3641468.1"/>
    </source>
</evidence>
<dbReference type="Gene3D" id="3.30.70.2890">
    <property type="entry name" value="XS domain"/>
    <property type="match status" value="1"/>
</dbReference>
<organism evidence="1 2">
    <name type="scientific">Mikania micrantha</name>
    <name type="common">bitter vine</name>
    <dbReference type="NCBI Taxonomy" id="192012"/>
    <lineage>
        <taxon>Eukaryota</taxon>
        <taxon>Viridiplantae</taxon>
        <taxon>Streptophyta</taxon>
        <taxon>Embryophyta</taxon>
        <taxon>Tracheophyta</taxon>
        <taxon>Spermatophyta</taxon>
        <taxon>Magnoliopsida</taxon>
        <taxon>eudicotyledons</taxon>
        <taxon>Gunneridae</taxon>
        <taxon>Pentapetalae</taxon>
        <taxon>asterids</taxon>
        <taxon>campanulids</taxon>
        <taxon>Asterales</taxon>
        <taxon>Asteraceae</taxon>
        <taxon>Asteroideae</taxon>
        <taxon>Heliantheae alliance</taxon>
        <taxon>Eupatorieae</taxon>
        <taxon>Mikania</taxon>
    </lineage>
</organism>
<protein>
    <submittedName>
        <fullName evidence="1">Uncharacterized protein</fullName>
    </submittedName>
</protein>
<name>A0A5N6MMY6_9ASTR</name>
<proteinExistence type="predicted"/>
<dbReference type="InterPro" id="IPR038588">
    <property type="entry name" value="XS_domain_sf"/>
</dbReference>
<gene>
    <name evidence="1" type="ORF">E3N88_30692</name>
</gene>
<dbReference type="InterPro" id="IPR046960">
    <property type="entry name" value="PPR_At4g14850-like_plant"/>
</dbReference>
<comment type="caution">
    <text evidence="1">The sequence shown here is derived from an EMBL/GenBank/DDBJ whole genome shotgun (WGS) entry which is preliminary data.</text>
</comment>
<keyword evidence="2" id="KW-1185">Reference proteome</keyword>
<evidence type="ECO:0000313" key="2">
    <source>
        <dbReference type="Proteomes" id="UP000326396"/>
    </source>
</evidence>
<dbReference type="PANTHER" id="PTHR47926">
    <property type="entry name" value="PENTATRICOPEPTIDE REPEAT-CONTAINING PROTEIN"/>
    <property type="match status" value="1"/>
</dbReference>
<dbReference type="GO" id="GO:0003723">
    <property type="term" value="F:RNA binding"/>
    <property type="evidence" value="ECO:0007669"/>
    <property type="project" value="InterPro"/>
</dbReference>
<dbReference type="AlphaFoldDB" id="A0A5N6MMY6"/>